<name>R4XFI9_TAPDE</name>
<evidence type="ECO:0000313" key="9">
    <source>
        <dbReference type="Proteomes" id="UP000013776"/>
    </source>
</evidence>
<feature type="transmembrane region" description="Helical" evidence="6">
    <location>
        <begin position="540"/>
        <end position="557"/>
    </location>
</feature>
<dbReference type="InterPro" id="IPR007603">
    <property type="entry name" value="Choline_transptr-like"/>
</dbReference>
<dbReference type="VEuPathDB" id="FungiDB:TAPDE_003415"/>
<dbReference type="GO" id="GO:0005886">
    <property type="term" value="C:plasma membrane"/>
    <property type="evidence" value="ECO:0007669"/>
    <property type="project" value="UniProtKB-SubCell"/>
</dbReference>
<keyword evidence="3 6" id="KW-0812">Transmembrane</keyword>
<evidence type="ECO:0000256" key="4">
    <source>
        <dbReference type="ARBA" id="ARBA00022989"/>
    </source>
</evidence>
<comment type="similarity">
    <text evidence="2 6">Belongs to the CTL (choline transporter-like) family.</text>
</comment>
<protein>
    <recommendedName>
        <fullName evidence="6">Protein PNS1</fullName>
    </recommendedName>
</protein>
<evidence type="ECO:0000256" key="2">
    <source>
        <dbReference type="ARBA" id="ARBA00007168"/>
    </source>
</evidence>
<comment type="function">
    <text evidence="6">Probably involved in transport through the plasma membrane.</text>
</comment>
<feature type="transmembrane region" description="Helical" evidence="6">
    <location>
        <begin position="509"/>
        <end position="528"/>
    </location>
</feature>
<feature type="transmembrane region" description="Helical" evidence="6">
    <location>
        <begin position="314"/>
        <end position="336"/>
    </location>
</feature>
<accession>R4XFI9</accession>
<evidence type="ECO:0000256" key="1">
    <source>
        <dbReference type="ARBA" id="ARBA00004141"/>
    </source>
</evidence>
<dbReference type="EMBL" id="CAHR02000131">
    <property type="protein sequence ID" value="CCG83242.1"/>
    <property type="molecule type" value="Genomic_DNA"/>
</dbReference>
<feature type="transmembrane region" description="Helical" evidence="6">
    <location>
        <begin position="204"/>
        <end position="226"/>
    </location>
</feature>
<comment type="subcellular location">
    <subcellularLocation>
        <location evidence="6">Cell membrane</location>
        <topology evidence="6">Multi-pass membrane protein</topology>
    </subcellularLocation>
    <subcellularLocation>
        <location evidence="1">Membrane</location>
        <topology evidence="1">Multi-pass membrane protein</topology>
    </subcellularLocation>
</comment>
<dbReference type="eggNOG" id="KOG1362">
    <property type="taxonomic scope" value="Eukaryota"/>
</dbReference>
<dbReference type="PANTHER" id="PTHR12385">
    <property type="entry name" value="CHOLINE TRANSPORTER-LIKE (SLC FAMILY 44)"/>
    <property type="match status" value="1"/>
</dbReference>
<evidence type="ECO:0000256" key="5">
    <source>
        <dbReference type="ARBA" id="ARBA00023136"/>
    </source>
</evidence>
<comment type="caution">
    <text evidence="8">The sequence shown here is derived from an EMBL/GenBank/DDBJ whole genome shotgun (WGS) entry which is preliminary data.</text>
</comment>
<dbReference type="Pfam" id="PF04515">
    <property type="entry name" value="Choline_transpo"/>
    <property type="match status" value="1"/>
</dbReference>
<feature type="compositionally biased region" description="Basic and acidic residues" evidence="7">
    <location>
        <begin position="25"/>
        <end position="37"/>
    </location>
</feature>
<feature type="transmembrane region" description="Helical" evidence="6">
    <location>
        <begin position="447"/>
        <end position="467"/>
    </location>
</feature>
<keyword evidence="5 6" id="KW-0472">Membrane</keyword>
<evidence type="ECO:0000256" key="7">
    <source>
        <dbReference type="SAM" id="MobiDB-lite"/>
    </source>
</evidence>
<gene>
    <name evidence="8" type="ORF">TAPDE_003415</name>
</gene>
<evidence type="ECO:0000256" key="6">
    <source>
        <dbReference type="RuleBase" id="RU368066"/>
    </source>
</evidence>
<feature type="transmembrane region" description="Helical" evidence="6">
    <location>
        <begin position="273"/>
        <end position="290"/>
    </location>
</feature>
<sequence length="609" mass="66375">MALRQSRAGLGSRFGIFPPIEDSDEHERDEDSDHEAMKSSWVPPEYRRNRERQAATLETAPVEISASKESIEAYHERTLHDGDTGAYDSDAGSEHNEPPMDIAFETQPEDSIPPRSLAGSFEAPNRLAASDDSITQDTADSSEANVPLALLEPQIASVQHDRAYALLFMACQASIFATSLFVFLTTDTKTTPVADTIYSALTSAIGLISRDTIIALAISGIWLVALKSFVRPLLQTIIIVVPIVIFSLSSYILSWSYRGSLGGYEVQARAMRWSSLCMLCFAFMWIYSAWKGRHTMMKTISIIKLACTILEQNYPLLLLGIGSLATVIFYSFIWLHQFERIFLRGTFEGLGTARHWLMNGSSWFIGGYFVWMFLWTFAVISGIQRSTTSAAVSHWYFHRHDLPKANQMDVAKAALLHSLSTSFGSICASALLSLLSRLPLVVLPRRVSGLLSMVAYVLISAPLQGLMSPLTLSYASIHSLDLGSASRSISQHPILNPNNSWTAYRTAKMLLSAARATTALGLGVAAWISSARAPGGNATVYGYMVGLVAGAIGWAVVGSIEGVVSMIVDATFVCYGTDLPRAREGRSHCLDATNAFGSGRSTTLGALHV</sequence>
<feature type="transmembrane region" description="Helical" evidence="6">
    <location>
        <begin position="163"/>
        <end position="184"/>
    </location>
</feature>
<dbReference type="OrthoDB" id="420519at2759"/>
<dbReference type="AlphaFoldDB" id="R4XFI9"/>
<dbReference type="PANTHER" id="PTHR12385:SF88">
    <property type="entry name" value="CHOLINE TRANSPORTER-LIKE PROTEIN CTL1"/>
    <property type="match status" value="1"/>
</dbReference>
<evidence type="ECO:0000256" key="3">
    <source>
        <dbReference type="ARBA" id="ARBA00022692"/>
    </source>
</evidence>
<dbReference type="Proteomes" id="UP000013776">
    <property type="component" value="Unassembled WGS sequence"/>
</dbReference>
<keyword evidence="4 6" id="KW-1133">Transmembrane helix</keyword>
<dbReference type="STRING" id="1097556.R4XFI9"/>
<feature type="transmembrane region" description="Helical" evidence="6">
    <location>
        <begin position="414"/>
        <end position="435"/>
    </location>
</feature>
<proteinExistence type="inferred from homology"/>
<feature type="transmembrane region" description="Helical" evidence="6">
    <location>
        <begin position="356"/>
        <end position="380"/>
    </location>
</feature>
<evidence type="ECO:0000313" key="8">
    <source>
        <dbReference type="EMBL" id="CCG83242.1"/>
    </source>
</evidence>
<keyword evidence="9" id="KW-1185">Reference proteome</keyword>
<organism evidence="8 9">
    <name type="scientific">Taphrina deformans (strain PYCC 5710 / ATCC 11124 / CBS 356.35 / IMI 108563 / JCM 9778 / NBRC 8474)</name>
    <name type="common">Peach leaf curl fungus</name>
    <name type="synonym">Lalaria deformans</name>
    <dbReference type="NCBI Taxonomy" id="1097556"/>
    <lineage>
        <taxon>Eukaryota</taxon>
        <taxon>Fungi</taxon>
        <taxon>Dikarya</taxon>
        <taxon>Ascomycota</taxon>
        <taxon>Taphrinomycotina</taxon>
        <taxon>Taphrinomycetes</taxon>
        <taxon>Taphrinales</taxon>
        <taxon>Taphrinaceae</taxon>
        <taxon>Taphrina</taxon>
    </lineage>
</organism>
<feature type="region of interest" description="Disordered" evidence="7">
    <location>
        <begin position="1"/>
        <end position="71"/>
    </location>
</feature>
<reference evidence="8 9" key="1">
    <citation type="journal article" date="2013" name="MBio">
        <title>Genome sequencing of the plant pathogen Taphrina deformans, the causal agent of peach leaf curl.</title>
        <authorList>
            <person name="Cisse O.H."/>
            <person name="Almeida J.M.G.C.F."/>
            <person name="Fonseca A."/>
            <person name="Kumar A.A."/>
            <person name="Salojaervi J."/>
            <person name="Overmyer K."/>
            <person name="Hauser P.M."/>
            <person name="Pagni M."/>
        </authorList>
    </citation>
    <scope>NUCLEOTIDE SEQUENCE [LARGE SCALE GENOMIC DNA]</scope>
    <source>
        <strain evidence="9">PYCC 5710 / ATCC 11124 / CBS 356.35 / IMI 108563 / JCM 9778 / NBRC 8474</strain>
    </source>
</reference>
<dbReference type="GO" id="GO:0022857">
    <property type="term" value="F:transmembrane transporter activity"/>
    <property type="evidence" value="ECO:0007669"/>
    <property type="project" value="UniProtKB-UniRule"/>
</dbReference>
<feature type="transmembrane region" description="Helical" evidence="6">
    <location>
        <begin position="233"/>
        <end position="253"/>
    </location>
</feature>